<reference evidence="1 2" key="1">
    <citation type="submission" date="2024-03" db="EMBL/GenBank/DDBJ databases">
        <title>Human intestinal bacterial collection.</title>
        <authorList>
            <person name="Pauvert C."/>
            <person name="Hitch T.C.A."/>
            <person name="Clavel T."/>
        </authorList>
    </citation>
    <scope>NUCLEOTIDE SEQUENCE [LARGE SCALE GENOMIC DNA]</scope>
    <source>
        <strain evidence="1 2">CLA-AA-H185</strain>
    </source>
</reference>
<dbReference type="EMBL" id="JBBMEX010000003">
    <property type="protein sequence ID" value="MEQ2556999.1"/>
    <property type="molecule type" value="Genomic_DNA"/>
</dbReference>
<proteinExistence type="predicted"/>
<evidence type="ECO:0000313" key="2">
    <source>
        <dbReference type="Proteomes" id="UP001454489"/>
    </source>
</evidence>
<accession>A0ABV1HBB3</accession>
<organism evidence="1 2">
    <name type="scientific">Maccoyibacter intestinihominis</name>
    <dbReference type="NCBI Taxonomy" id="3133499"/>
    <lineage>
        <taxon>Bacteria</taxon>
        <taxon>Bacillati</taxon>
        <taxon>Bacillota</taxon>
        <taxon>Clostridia</taxon>
        <taxon>Lachnospirales</taxon>
        <taxon>Lachnospiraceae</taxon>
        <taxon>Maccoyibacter</taxon>
    </lineage>
</organism>
<evidence type="ECO:0000313" key="1">
    <source>
        <dbReference type="EMBL" id="MEQ2556999.1"/>
    </source>
</evidence>
<sequence length="100" mass="11628">MRKKYLRSSFSVEAEKYEPGKNMEDGFEPWTKVVTAGWIITEGLVKLERENGQLVCPFIKNRRGVIFIREGDYIIYEEGGERHCCGEDKFSTRFKPDESA</sequence>
<gene>
    <name evidence="1" type="ORF">WMO43_03760</name>
</gene>
<comment type="caution">
    <text evidence="1">The sequence shown here is derived from an EMBL/GenBank/DDBJ whole genome shotgun (WGS) entry which is preliminary data.</text>
</comment>
<name>A0ABV1HBB3_9FIRM</name>
<keyword evidence="2" id="KW-1185">Reference proteome</keyword>
<dbReference type="RefSeq" id="WP_177963215.1">
    <property type="nucleotide sequence ID" value="NZ_JBBMEX010000003.1"/>
</dbReference>
<dbReference type="Proteomes" id="UP001454489">
    <property type="component" value="Unassembled WGS sequence"/>
</dbReference>
<protein>
    <submittedName>
        <fullName evidence="1">Uncharacterized protein</fullName>
    </submittedName>
</protein>